<sequence>MGRAWLHRMKVIPSTYHQMVSYPTEDGQINLLSKNDPMRLIHSNQCVSHMTHIKSPIVAHFSRQMNWNCSKACFNGTKTSSLGLILTCRESIHLWPLIGSTSYLAHVPSNRRILSDRHSTFSGYLTSGILSARCSTFSGYLTYRILSSRRSTFSGCLASGILSGRRSTFSRYLTSGILSGRRSTFSEYFTSEILSGQRSTFSGYFTSGILSDRRSIFSGYFTSGADAGWERRAIQLPRSDMSGSSDSAYPESIRSRQFRFPEQLGCLATHHTPSNVSMINHLIATFPPI</sequence>
<gene>
    <name evidence="1" type="ORF">VITISV_017491</name>
</gene>
<organism evidence="1">
    <name type="scientific">Vitis vinifera</name>
    <name type="common">Grape</name>
    <dbReference type="NCBI Taxonomy" id="29760"/>
    <lineage>
        <taxon>Eukaryota</taxon>
        <taxon>Viridiplantae</taxon>
        <taxon>Streptophyta</taxon>
        <taxon>Embryophyta</taxon>
        <taxon>Tracheophyta</taxon>
        <taxon>Spermatophyta</taxon>
        <taxon>Magnoliopsida</taxon>
        <taxon>eudicotyledons</taxon>
        <taxon>Gunneridae</taxon>
        <taxon>Pentapetalae</taxon>
        <taxon>rosids</taxon>
        <taxon>Vitales</taxon>
        <taxon>Vitaceae</taxon>
        <taxon>Viteae</taxon>
        <taxon>Vitis</taxon>
    </lineage>
</organism>
<accession>A5BV37</accession>
<dbReference type="AlphaFoldDB" id="A5BV37"/>
<proteinExistence type="predicted"/>
<evidence type="ECO:0000313" key="1">
    <source>
        <dbReference type="EMBL" id="CAN77308.1"/>
    </source>
</evidence>
<name>A5BV37_VITVI</name>
<protein>
    <submittedName>
        <fullName evidence="1">Uncharacterized protein</fullName>
    </submittedName>
</protein>
<dbReference type="EMBL" id="AM472282">
    <property type="protein sequence ID" value="CAN77308.1"/>
    <property type="molecule type" value="Genomic_DNA"/>
</dbReference>
<reference evidence="1" key="1">
    <citation type="journal article" date="2007" name="PLoS ONE">
        <title>The first genome sequence of an elite grapevine cultivar (Pinot noir Vitis vinifera L.): coping with a highly heterozygous genome.</title>
        <authorList>
            <person name="Velasco R."/>
            <person name="Zharkikh A."/>
            <person name="Troggio M."/>
            <person name="Cartwright D.A."/>
            <person name="Cestaro A."/>
            <person name="Pruss D."/>
            <person name="Pindo M."/>
            <person name="FitzGerald L.M."/>
            <person name="Vezzulli S."/>
            <person name="Reid J."/>
            <person name="Malacarne G."/>
            <person name="Iliev D."/>
            <person name="Coppola G."/>
            <person name="Wardell B."/>
            <person name="Micheletti D."/>
            <person name="Macalma T."/>
            <person name="Facci M."/>
            <person name="Mitchell J.T."/>
            <person name="Perazzolli M."/>
            <person name="Eldredge G."/>
            <person name="Gatto P."/>
            <person name="Oyzerski R."/>
            <person name="Moretto M."/>
            <person name="Gutin N."/>
            <person name="Stefanini M."/>
            <person name="Chen Y."/>
            <person name="Segala C."/>
            <person name="Davenport C."/>
            <person name="Dematte L."/>
            <person name="Mraz A."/>
            <person name="Battilana J."/>
            <person name="Stormo K."/>
            <person name="Costa F."/>
            <person name="Tao Q."/>
            <person name="Si-Ammour A."/>
            <person name="Harkins T."/>
            <person name="Lackey A."/>
            <person name="Perbost C."/>
            <person name="Taillon B."/>
            <person name="Stella A."/>
            <person name="Solovyev V."/>
            <person name="Fawcett J.A."/>
            <person name="Sterck L."/>
            <person name="Vandepoele K."/>
            <person name="Grando S.M."/>
            <person name="Toppo S."/>
            <person name="Moser C."/>
            <person name="Lanchbury J."/>
            <person name="Bogden R."/>
            <person name="Skolnick M."/>
            <person name="Sgaramella V."/>
            <person name="Bhatnagar S.K."/>
            <person name="Fontana P."/>
            <person name="Gutin A."/>
            <person name="Van de Peer Y."/>
            <person name="Salamini F."/>
            <person name="Viola R."/>
        </authorList>
    </citation>
    <scope>NUCLEOTIDE SEQUENCE</scope>
</reference>